<reference evidence="1 2" key="2">
    <citation type="journal article" date="2022" name="Mol. Ecol. Resour.">
        <title>The genomes of chicory, endive, great burdock and yacon provide insights into Asteraceae paleo-polyploidization history and plant inulin production.</title>
        <authorList>
            <person name="Fan W."/>
            <person name="Wang S."/>
            <person name="Wang H."/>
            <person name="Wang A."/>
            <person name="Jiang F."/>
            <person name="Liu H."/>
            <person name="Zhao H."/>
            <person name="Xu D."/>
            <person name="Zhang Y."/>
        </authorList>
    </citation>
    <scope>NUCLEOTIDE SEQUENCE [LARGE SCALE GENOMIC DNA]</scope>
    <source>
        <strain evidence="2">cv. Niubang</strain>
    </source>
</reference>
<evidence type="ECO:0000313" key="2">
    <source>
        <dbReference type="Proteomes" id="UP001055879"/>
    </source>
</evidence>
<name>A0ACB9FM66_ARCLA</name>
<keyword evidence="2" id="KW-1185">Reference proteome</keyword>
<evidence type="ECO:0000313" key="1">
    <source>
        <dbReference type="EMBL" id="KAI3772262.1"/>
    </source>
</evidence>
<protein>
    <submittedName>
        <fullName evidence="1">Uncharacterized protein</fullName>
    </submittedName>
</protein>
<gene>
    <name evidence="1" type="ORF">L6452_03444</name>
</gene>
<comment type="caution">
    <text evidence="1">The sequence shown here is derived from an EMBL/GenBank/DDBJ whole genome shotgun (WGS) entry which is preliminary data.</text>
</comment>
<sequence length="877" mass="95742">MGFDNDCILNISSVAPEYFCPVCRTLVYPTEALQAQCSHLYCKPCLVHIASGAQTCPYDGNFVTEAGAKPVMVINRTLADAIGKIVVRCLYHRSGCMWQGPLSECVVHRSGCAFGDSQVMCMKCQIQIAHRQAEEHAQICNVNVMNPEVQQGPRNVWDAATSGAAVSSDQSKTAIQGGAPTGHLQASQITPADNLNQAAMVNPQPQALAAMVMSTSQWYQPQYQQHGPPLYPQAGMPGPNGTQAQLNPQQQVQPASLSHVQIQTQNQLLAHGHMPPQLSSQAPPHAVQGHTQLHMQVTQFQQSLSQVHHPQPSLRHPDPQPQSHPHTQGHPQSQSCPQLQHPHIQQVLQVLPQEHPHSQQVLQVPPQQHPHSQQVLQAPPQQHPLQVHLSTGFVLPVQVASQFAQPIVYLRPLEPPQRLPSRGQAPGIPPVQQHTDPHSQPGLPVQKHPVTCQVQQPLPQQYVQLPQMSAGCTSGPLQGQLHHAGSFADQALGKTNKQQDYKPQSVKNSVMDVNGPGANSNEKKHGADANDEHKPKSGGGDGYRKDEVVIRDAVTELQEGQQVSCYPVATQRFEGGMNNNLDHFPGGNLVQNKAVDVRDVPIYSVKQVEVNMNVQPPTHFKLAEHGRFSNPGQVSNLAEHFHPPAPNQPGSFYPQHQLSGSFAPGSAARLPRGPNNFANHARSFEPQSEGHQRPYSHAPPYGPPGFVSSSASRLCYEQARAPIGKHPDAFQMESARHLDQGFPRQQQLFGDSSGTMSAHPCLGGPGSQSSYIRQGFPNVGPRCADGSHSFDNLRKRKSMSMGWCRICNVDCESVQGLEMHGQTREHQQMALNMVNNIKQKSARIAIASNAYSGLGEASKLLLVILEGFEVEFLEDVR</sequence>
<reference evidence="2" key="1">
    <citation type="journal article" date="2022" name="Mol. Ecol. Resour.">
        <title>The genomes of chicory, endive, great burdock and yacon provide insights into Asteraceae palaeo-polyploidization history and plant inulin production.</title>
        <authorList>
            <person name="Fan W."/>
            <person name="Wang S."/>
            <person name="Wang H."/>
            <person name="Wang A."/>
            <person name="Jiang F."/>
            <person name="Liu H."/>
            <person name="Zhao H."/>
            <person name="Xu D."/>
            <person name="Zhang Y."/>
        </authorList>
    </citation>
    <scope>NUCLEOTIDE SEQUENCE [LARGE SCALE GENOMIC DNA]</scope>
    <source>
        <strain evidence="2">cv. Niubang</strain>
    </source>
</reference>
<organism evidence="1 2">
    <name type="scientific">Arctium lappa</name>
    <name type="common">Greater burdock</name>
    <name type="synonym">Lappa major</name>
    <dbReference type="NCBI Taxonomy" id="4217"/>
    <lineage>
        <taxon>Eukaryota</taxon>
        <taxon>Viridiplantae</taxon>
        <taxon>Streptophyta</taxon>
        <taxon>Embryophyta</taxon>
        <taxon>Tracheophyta</taxon>
        <taxon>Spermatophyta</taxon>
        <taxon>Magnoliopsida</taxon>
        <taxon>eudicotyledons</taxon>
        <taxon>Gunneridae</taxon>
        <taxon>Pentapetalae</taxon>
        <taxon>asterids</taxon>
        <taxon>campanulids</taxon>
        <taxon>Asterales</taxon>
        <taxon>Asteraceae</taxon>
        <taxon>Carduoideae</taxon>
        <taxon>Cardueae</taxon>
        <taxon>Arctiinae</taxon>
        <taxon>Arctium</taxon>
    </lineage>
</organism>
<dbReference type="Proteomes" id="UP001055879">
    <property type="component" value="Linkage Group LG01"/>
</dbReference>
<proteinExistence type="predicted"/>
<accession>A0ACB9FM66</accession>
<dbReference type="EMBL" id="CM042047">
    <property type="protein sequence ID" value="KAI3772262.1"/>
    <property type="molecule type" value="Genomic_DNA"/>
</dbReference>